<evidence type="ECO:0000256" key="10">
    <source>
        <dbReference type="ARBA" id="ARBA00023140"/>
    </source>
</evidence>
<evidence type="ECO:0000256" key="8">
    <source>
        <dbReference type="ARBA" id="ARBA00023128"/>
    </source>
</evidence>
<proteinExistence type="inferred from homology"/>
<accession>A0AAW1CHK5</accession>
<feature type="domain" description="Mff-like" evidence="12">
    <location>
        <begin position="162"/>
        <end position="237"/>
    </location>
</feature>
<dbReference type="GO" id="GO:0005777">
    <property type="term" value="C:peroxisome"/>
    <property type="evidence" value="ECO:0007669"/>
    <property type="project" value="UniProtKB-SubCell"/>
</dbReference>
<evidence type="ECO:0000256" key="4">
    <source>
        <dbReference type="ARBA" id="ARBA00022692"/>
    </source>
</evidence>
<feature type="domain" description="Mff-like" evidence="12">
    <location>
        <begin position="38"/>
        <end position="152"/>
    </location>
</feature>
<sequence>MLMNSFINSVVLFKSDVFILLSYRMSKGPTSPNFSGETDHFYDPNFTAEISQKMRVPKRINVDGVSDLPIIRPDFNHWDPPEQIDMRVPEKIILTGQDGHYGTRSIPREITLDNTIMPADPDIIKIQTPPRVLTIDATYADEYQPPTPIYREVNKHRQQETQLELVNKDVSLNESGTISEGMTLNEEVVHLRRQLAKLNRRVMSLELDAAQCQNRVKIVYTLGLAYFLLKTVIWLSRS</sequence>
<evidence type="ECO:0000256" key="11">
    <source>
        <dbReference type="SAM" id="Coils"/>
    </source>
</evidence>
<dbReference type="GO" id="GO:0005741">
    <property type="term" value="C:mitochondrial outer membrane"/>
    <property type="evidence" value="ECO:0007669"/>
    <property type="project" value="UniProtKB-SubCell"/>
</dbReference>
<comment type="similarity">
    <text evidence="3">Belongs to the Tango11 family.</text>
</comment>
<evidence type="ECO:0000313" key="13">
    <source>
        <dbReference type="EMBL" id="KAK9496988.1"/>
    </source>
</evidence>
<dbReference type="Proteomes" id="UP001461498">
    <property type="component" value="Unassembled WGS sequence"/>
</dbReference>
<dbReference type="Pfam" id="PF05644">
    <property type="entry name" value="Miff"/>
    <property type="match status" value="2"/>
</dbReference>
<dbReference type="EMBL" id="JAPXFL010000022">
    <property type="protein sequence ID" value="KAK9496988.1"/>
    <property type="molecule type" value="Genomic_DNA"/>
</dbReference>
<evidence type="ECO:0000256" key="3">
    <source>
        <dbReference type="ARBA" id="ARBA00009806"/>
    </source>
</evidence>
<dbReference type="AlphaFoldDB" id="A0AAW1CHK5"/>
<keyword evidence="4" id="KW-0812">Transmembrane</keyword>
<feature type="coiled-coil region" evidence="11">
    <location>
        <begin position="181"/>
        <end position="215"/>
    </location>
</feature>
<evidence type="ECO:0000256" key="2">
    <source>
        <dbReference type="ARBA" id="ARBA00004275"/>
    </source>
</evidence>
<keyword evidence="9" id="KW-0472">Membrane</keyword>
<comment type="caution">
    <text evidence="13">The sequence shown here is derived from an EMBL/GenBank/DDBJ whole genome shotgun (WGS) entry which is preliminary data.</text>
</comment>
<evidence type="ECO:0000256" key="7">
    <source>
        <dbReference type="ARBA" id="ARBA00023054"/>
    </source>
</evidence>
<keyword evidence="10" id="KW-0576">Peroxisome</keyword>
<dbReference type="InterPro" id="IPR039433">
    <property type="entry name" value="Mff-like_dom"/>
</dbReference>
<keyword evidence="5" id="KW-1000">Mitochondrion outer membrane</keyword>
<name>A0AAW1CHK5_9HEMI</name>
<dbReference type="PANTHER" id="PTHR16501">
    <property type="entry name" value="TRANSPORT AND GOLGI ORGANIZATION PROTEIN 11"/>
    <property type="match status" value="1"/>
</dbReference>
<protein>
    <recommendedName>
        <fullName evidence="12">Mff-like domain-containing protein</fullName>
    </recommendedName>
</protein>
<dbReference type="PANTHER" id="PTHR16501:SF6">
    <property type="entry name" value="TRANSPORT AND GOLGI ORGANIZATION PROTEIN 11"/>
    <property type="match status" value="1"/>
</dbReference>
<organism evidence="13 14">
    <name type="scientific">Rhynocoris fuscipes</name>
    <dbReference type="NCBI Taxonomy" id="488301"/>
    <lineage>
        <taxon>Eukaryota</taxon>
        <taxon>Metazoa</taxon>
        <taxon>Ecdysozoa</taxon>
        <taxon>Arthropoda</taxon>
        <taxon>Hexapoda</taxon>
        <taxon>Insecta</taxon>
        <taxon>Pterygota</taxon>
        <taxon>Neoptera</taxon>
        <taxon>Paraneoptera</taxon>
        <taxon>Hemiptera</taxon>
        <taxon>Heteroptera</taxon>
        <taxon>Panheteroptera</taxon>
        <taxon>Cimicomorpha</taxon>
        <taxon>Reduviidae</taxon>
        <taxon>Harpactorinae</taxon>
        <taxon>Harpactorini</taxon>
        <taxon>Rhynocoris</taxon>
    </lineage>
</organism>
<dbReference type="InterPro" id="IPR008518">
    <property type="entry name" value="Mff/Tango-11"/>
</dbReference>
<keyword evidence="6" id="KW-1133">Transmembrane helix</keyword>
<reference evidence="13 14" key="1">
    <citation type="submission" date="2022-12" db="EMBL/GenBank/DDBJ databases">
        <title>Chromosome-level genome assembly of true bugs.</title>
        <authorList>
            <person name="Ma L."/>
            <person name="Li H."/>
        </authorList>
    </citation>
    <scope>NUCLEOTIDE SEQUENCE [LARGE SCALE GENOMIC DNA]</scope>
    <source>
        <strain evidence="13">Lab_2022b</strain>
    </source>
</reference>
<keyword evidence="8" id="KW-0496">Mitochondrion</keyword>
<evidence type="ECO:0000259" key="12">
    <source>
        <dbReference type="Pfam" id="PF05644"/>
    </source>
</evidence>
<evidence type="ECO:0000256" key="9">
    <source>
        <dbReference type="ARBA" id="ARBA00023136"/>
    </source>
</evidence>
<evidence type="ECO:0000256" key="5">
    <source>
        <dbReference type="ARBA" id="ARBA00022787"/>
    </source>
</evidence>
<keyword evidence="7 11" id="KW-0175">Coiled coil</keyword>
<comment type="subcellular location">
    <subcellularLocation>
        <location evidence="1">Mitochondrion outer membrane</location>
        <topology evidence="1">Single-pass type IV membrane protein</topology>
    </subcellularLocation>
    <subcellularLocation>
        <location evidence="2">Peroxisome</location>
    </subcellularLocation>
</comment>
<evidence type="ECO:0000256" key="6">
    <source>
        <dbReference type="ARBA" id="ARBA00022989"/>
    </source>
</evidence>
<keyword evidence="14" id="KW-1185">Reference proteome</keyword>
<gene>
    <name evidence="13" type="ORF">O3M35_012787</name>
</gene>
<evidence type="ECO:0000313" key="14">
    <source>
        <dbReference type="Proteomes" id="UP001461498"/>
    </source>
</evidence>
<evidence type="ECO:0000256" key="1">
    <source>
        <dbReference type="ARBA" id="ARBA00004200"/>
    </source>
</evidence>